<protein>
    <submittedName>
        <fullName evidence="4">Phosphinothricin acetyltransferase</fullName>
    </submittedName>
</protein>
<dbReference type="SUPFAM" id="SSF55729">
    <property type="entry name" value="Acyl-CoA N-acyltransferases (Nat)"/>
    <property type="match status" value="1"/>
</dbReference>
<proteinExistence type="predicted"/>
<accession>A0A099KU42</accession>
<name>A0A099KU42_COLPS</name>
<dbReference type="OrthoDB" id="5459937at2"/>
<comment type="caution">
    <text evidence="4">The sequence shown here is derived from an EMBL/GenBank/DDBJ whole genome shotgun (WGS) entry which is preliminary data.</text>
</comment>
<organism evidence="4 5">
    <name type="scientific">Colwellia psychrerythraea</name>
    <name type="common">Vibrio psychroerythus</name>
    <dbReference type="NCBI Taxonomy" id="28229"/>
    <lineage>
        <taxon>Bacteria</taxon>
        <taxon>Pseudomonadati</taxon>
        <taxon>Pseudomonadota</taxon>
        <taxon>Gammaproteobacteria</taxon>
        <taxon>Alteromonadales</taxon>
        <taxon>Colwelliaceae</taxon>
        <taxon>Colwellia</taxon>
    </lineage>
</organism>
<sequence>MKLETNLMIRAVQVEDANRISAIYNHYIVHTVVTFEEEVITASEITKRIGKITADGLPWFVAEDRAGNILGYAYAAKWRDRFSYRFSVEVTVYLDPKYISKGLGTKLYQVLFDELKGKNIHSAIGGITLPNEGSVALHEKFGMIKVAHFNEVGWKFNRWLDVGYWQVTI</sequence>
<evidence type="ECO:0000259" key="3">
    <source>
        <dbReference type="PROSITE" id="PS51186"/>
    </source>
</evidence>
<dbReference type="CDD" id="cd04301">
    <property type="entry name" value="NAT_SF"/>
    <property type="match status" value="1"/>
</dbReference>
<feature type="domain" description="N-acetyltransferase" evidence="3">
    <location>
        <begin position="7"/>
        <end position="169"/>
    </location>
</feature>
<evidence type="ECO:0000256" key="2">
    <source>
        <dbReference type="ARBA" id="ARBA00023315"/>
    </source>
</evidence>
<dbReference type="EMBL" id="JQED01000008">
    <property type="protein sequence ID" value="KGJ93695.1"/>
    <property type="molecule type" value="Genomic_DNA"/>
</dbReference>
<reference evidence="4 5" key="1">
    <citation type="submission" date="2014-08" db="EMBL/GenBank/DDBJ databases">
        <title>Genomic and Phenotypic Diversity of Colwellia psychrerythraea strains from Disparate Marine Basins.</title>
        <authorList>
            <person name="Techtmann S.M."/>
            <person name="Stelling S.C."/>
            <person name="Utturkar S.M."/>
            <person name="Alshibli N."/>
            <person name="Harris A."/>
            <person name="Brown S.D."/>
            <person name="Hazen T.C."/>
        </authorList>
    </citation>
    <scope>NUCLEOTIDE SEQUENCE [LARGE SCALE GENOMIC DNA]</scope>
    <source>
        <strain evidence="4 5">ND2E</strain>
    </source>
</reference>
<dbReference type="Proteomes" id="UP000029843">
    <property type="component" value="Unassembled WGS sequence"/>
</dbReference>
<keyword evidence="1 4" id="KW-0808">Transferase</keyword>
<keyword evidence="2" id="KW-0012">Acyltransferase</keyword>
<dbReference type="PANTHER" id="PTHR43072:SF23">
    <property type="entry name" value="UPF0039 PROTEIN C11D3.02C"/>
    <property type="match status" value="1"/>
</dbReference>
<dbReference type="PROSITE" id="PS51186">
    <property type="entry name" value="GNAT"/>
    <property type="match status" value="1"/>
</dbReference>
<evidence type="ECO:0000313" key="4">
    <source>
        <dbReference type="EMBL" id="KGJ93695.1"/>
    </source>
</evidence>
<dbReference type="GO" id="GO:0016747">
    <property type="term" value="F:acyltransferase activity, transferring groups other than amino-acyl groups"/>
    <property type="evidence" value="ECO:0007669"/>
    <property type="project" value="InterPro"/>
</dbReference>
<evidence type="ECO:0000256" key="1">
    <source>
        <dbReference type="ARBA" id="ARBA00022679"/>
    </source>
</evidence>
<dbReference type="Gene3D" id="3.40.630.30">
    <property type="match status" value="1"/>
</dbReference>
<dbReference type="PATRIC" id="fig|28229.4.peg.1216"/>
<dbReference type="PANTHER" id="PTHR43072">
    <property type="entry name" value="N-ACETYLTRANSFERASE"/>
    <property type="match status" value="1"/>
</dbReference>
<dbReference type="Pfam" id="PF13420">
    <property type="entry name" value="Acetyltransf_4"/>
    <property type="match status" value="1"/>
</dbReference>
<gene>
    <name evidence="4" type="ORF">ND2E_2188</name>
</gene>
<evidence type="ECO:0000313" key="5">
    <source>
        <dbReference type="Proteomes" id="UP000029843"/>
    </source>
</evidence>
<dbReference type="InterPro" id="IPR000182">
    <property type="entry name" value="GNAT_dom"/>
</dbReference>
<dbReference type="RefSeq" id="WP_081961985.1">
    <property type="nucleotide sequence ID" value="NZ_JQED01000008.1"/>
</dbReference>
<dbReference type="InterPro" id="IPR016181">
    <property type="entry name" value="Acyl_CoA_acyltransferase"/>
</dbReference>
<dbReference type="AlphaFoldDB" id="A0A099KU42"/>